<dbReference type="Gene3D" id="1.20.1290.10">
    <property type="entry name" value="AhpD-like"/>
    <property type="match status" value="1"/>
</dbReference>
<reference evidence="2 3" key="1">
    <citation type="submission" date="2016-10" db="EMBL/GenBank/DDBJ databases">
        <authorList>
            <person name="de Groot N.N."/>
        </authorList>
    </citation>
    <scope>NUCLEOTIDE SEQUENCE [LARGE SCALE GENOMIC DNA]</scope>
    <source>
        <strain evidence="2 3">CPCC 100156</strain>
    </source>
</reference>
<evidence type="ECO:0000313" key="3">
    <source>
        <dbReference type="Proteomes" id="UP000198925"/>
    </source>
</evidence>
<proteinExistence type="predicted"/>
<accession>A0A1G6IZ62</accession>
<keyword evidence="2" id="KW-0575">Peroxidase</keyword>
<dbReference type="STRING" id="938405.SAMN02927895_00196"/>
<dbReference type="Pfam" id="PF02627">
    <property type="entry name" value="CMD"/>
    <property type="match status" value="1"/>
</dbReference>
<gene>
    <name evidence="2" type="ORF">SAMN04487779_10019</name>
</gene>
<dbReference type="InterPro" id="IPR029032">
    <property type="entry name" value="AhpD-like"/>
</dbReference>
<dbReference type="PANTHER" id="PTHR34846:SF11">
    <property type="entry name" value="4-CARBOXYMUCONOLACTONE DECARBOXYLASE FAMILY PROTEIN (AFU_ORTHOLOGUE AFUA_6G11590)"/>
    <property type="match status" value="1"/>
</dbReference>
<evidence type="ECO:0000313" key="2">
    <source>
        <dbReference type="EMBL" id="SDC11711.1"/>
    </source>
</evidence>
<dbReference type="AlphaFoldDB" id="A0A1G6IZ62"/>
<dbReference type="Proteomes" id="UP000198925">
    <property type="component" value="Unassembled WGS sequence"/>
</dbReference>
<dbReference type="RefSeq" id="WP_090659293.1">
    <property type="nucleotide sequence ID" value="NZ_FMZX01000001.1"/>
</dbReference>
<keyword evidence="3" id="KW-1185">Reference proteome</keyword>
<keyword evidence="2" id="KW-0560">Oxidoreductase</keyword>
<sequence length="182" mass="19976">MARLPYLEKSDLAPEDQPLLARDINLHKILVHNPAAARAFGALGGYLRHGTTLDARLRELAILQVGWLARSPYEWSHHIKIGHDFGVTDADIAALIQESRGEASALEPLARLVLQAAREVHDGPGIAPATFAALQQQLDPASLTDLVLTASFYCAVVRVLASFEMDVEESYMPYLRQFPLPA</sequence>
<evidence type="ECO:0000259" key="1">
    <source>
        <dbReference type="Pfam" id="PF02627"/>
    </source>
</evidence>
<dbReference type="GO" id="GO:0051920">
    <property type="term" value="F:peroxiredoxin activity"/>
    <property type="evidence" value="ECO:0007669"/>
    <property type="project" value="InterPro"/>
</dbReference>
<protein>
    <submittedName>
        <fullName evidence="2">Alkylhydroperoxidase family enzyme, contains CxxC motif</fullName>
    </submittedName>
</protein>
<name>A0A1G6IZ62_9PROT</name>
<dbReference type="SUPFAM" id="SSF69118">
    <property type="entry name" value="AhpD-like"/>
    <property type="match status" value="1"/>
</dbReference>
<dbReference type="EMBL" id="FMZX01000001">
    <property type="protein sequence ID" value="SDC11711.1"/>
    <property type="molecule type" value="Genomic_DNA"/>
</dbReference>
<dbReference type="PANTHER" id="PTHR34846">
    <property type="entry name" value="4-CARBOXYMUCONOLACTONE DECARBOXYLASE FAMILY PROTEIN (AFU_ORTHOLOGUE AFUA_6G11590)"/>
    <property type="match status" value="1"/>
</dbReference>
<dbReference type="InterPro" id="IPR003779">
    <property type="entry name" value="CMD-like"/>
</dbReference>
<organism evidence="2 3">
    <name type="scientific">Belnapia rosea</name>
    <dbReference type="NCBI Taxonomy" id="938405"/>
    <lineage>
        <taxon>Bacteria</taxon>
        <taxon>Pseudomonadati</taxon>
        <taxon>Pseudomonadota</taxon>
        <taxon>Alphaproteobacteria</taxon>
        <taxon>Acetobacterales</taxon>
        <taxon>Roseomonadaceae</taxon>
        <taxon>Belnapia</taxon>
    </lineage>
</organism>
<feature type="domain" description="Carboxymuconolactone decarboxylase-like" evidence="1">
    <location>
        <begin position="34"/>
        <end position="97"/>
    </location>
</feature>